<proteinExistence type="predicted"/>
<dbReference type="EMBL" id="JANDZV010000002">
    <property type="protein sequence ID" value="MCZ7407324.1"/>
    <property type="molecule type" value="Genomic_DNA"/>
</dbReference>
<sequence>MSQVQEEMYSKVEQMVKELLQKFYHLTTEEAEKIQNEVFQNMREKVNAVKINRDKNTEKKSIKAEIERYKKMEQREKNRPKARTKEDIKMEKER</sequence>
<gene>
    <name evidence="2" type="ORF">NND69_02965</name>
</gene>
<dbReference type="Proteomes" id="UP001141458">
    <property type="component" value="Unassembled WGS sequence"/>
</dbReference>
<reference evidence="2" key="1">
    <citation type="submission" date="2022-07" db="EMBL/GenBank/DDBJ databases">
        <title>Parvimonas micra travels from the subgingival sulcus of the human oral cavity to the colorectal adenocarcinoma.</title>
        <authorList>
            <person name="Conde-Perez K."/>
            <person name="Buetas E."/>
            <person name="Aja-Macaya P."/>
            <person name="Martin-De Arribas E."/>
            <person name="Iglesias-Corras I."/>
            <person name="Trigo-Tasende N."/>
            <person name="Nasser-Ali M."/>
            <person name="Estevez L.S."/>
            <person name="Rumbo-Feal S."/>
            <person name="Otero-Alen B."/>
            <person name="Noguera J.F."/>
            <person name="Concha A."/>
            <person name="Pardinas-Lopez S."/>
            <person name="Carda-Dieguez M."/>
            <person name="Gomez-Randulfe I."/>
            <person name="Martinez-Lago N."/>
            <person name="Ladra S."/>
            <person name="Aparicio L.A."/>
            <person name="Bou G."/>
            <person name="Mira A."/>
            <person name="Vallejo J.A."/>
            <person name="Poza M."/>
        </authorList>
    </citation>
    <scope>NUCLEOTIDE SEQUENCE</scope>
    <source>
        <strain evidence="2">PM79KC-AC-4</strain>
    </source>
</reference>
<comment type="caution">
    <text evidence="2">The sequence shown here is derived from an EMBL/GenBank/DDBJ whole genome shotgun (WGS) entry which is preliminary data.</text>
</comment>
<feature type="region of interest" description="Disordered" evidence="1">
    <location>
        <begin position="62"/>
        <end position="94"/>
    </location>
</feature>
<dbReference type="RefSeq" id="WP_006627227.1">
    <property type="nucleotide sequence ID" value="NZ_CP101408.1"/>
</dbReference>
<organism evidence="2 3">
    <name type="scientific">Parvimonas micra</name>
    <dbReference type="NCBI Taxonomy" id="33033"/>
    <lineage>
        <taxon>Bacteria</taxon>
        <taxon>Bacillati</taxon>
        <taxon>Bacillota</taxon>
        <taxon>Tissierellia</taxon>
        <taxon>Tissierellales</taxon>
        <taxon>Peptoniphilaceae</taxon>
        <taxon>Parvimonas</taxon>
    </lineage>
</organism>
<protein>
    <submittedName>
        <fullName evidence="2">Uncharacterized protein</fullName>
    </submittedName>
</protein>
<evidence type="ECO:0000256" key="1">
    <source>
        <dbReference type="SAM" id="MobiDB-lite"/>
    </source>
</evidence>
<evidence type="ECO:0000313" key="3">
    <source>
        <dbReference type="Proteomes" id="UP001141458"/>
    </source>
</evidence>
<evidence type="ECO:0000313" key="2">
    <source>
        <dbReference type="EMBL" id="MCZ7407324.1"/>
    </source>
</evidence>
<accession>A0A9X3K9D7</accession>
<name>A0A9X3K9D7_9FIRM</name>
<dbReference type="AlphaFoldDB" id="A0A9X3K9D7"/>